<dbReference type="NCBIfam" id="TIGR02378">
    <property type="entry name" value="nirD_assim_sml"/>
    <property type="match status" value="1"/>
</dbReference>
<keyword evidence="2" id="KW-0479">Metal-binding</keyword>
<dbReference type="CDD" id="cd03530">
    <property type="entry name" value="Rieske_NirD_small_Bacillus"/>
    <property type="match status" value="1"/>
</dbReference>
<dbReference type="PROSITE" id="PS51296">
    <property type="entry name" value="RIESKE"/>
    <property type="match status" value="1"/>
</dbReference>
<keyword evidence="6" id="KW-0534">Nitrate assimilation</keyword>
<dbReference type="Gene3D" id="2.102.10.10">
    <property type="entry name" value="Rieske [2Fe-2S] iron-sulphur domain"/>
    <property type="match status" value="1"/>
</dbReference>
<protein>
    <submittedName>
        <fullName evidence="8">Assimilatory nitrite reductase (NAD(P)H) small subunit</fullName>
        <ecNumber evidence="8">1.7.1.4</ecNumber>
    </submittedName>
</protein>
<dbReference type="AlphaFoldDB" id="Q1QJ69"/>
<dbReference type="HOGENOM" id="CLU_055690_5_1_5"/>
<dbReference type="GO" id="GO:0051537">
    <property type="term" value="F:2 iron, 2 sulfur cluster binding"/>
    <property type="evidence" value="ECO:0007669"/>
    <property type="project" value="UniProtKB-KW"/>
</dbReference>
<keyword evidence="3 8" id="KW-0560">Oxidoreductase</keyword>
<dbReference type="Proteomes" id="UP000001953">
    <property type="component" value="Chromosome"/>
</dbReference>
<accession>Q1QJ69</accession>
<evidence type="ECO:0000313" key="9">
    <source>
        <dbReference type="Proteomes" id="UP000001953"/>
    </source>
</evidence>
<dbReference type="OrthoDB" id="9794175at2"/>
<keyword evidence="4" id="KW-0408">Iron</keyword>
<dbReference type="GO" id="GO:0046872">
    <property type="term" value="F:metal ion binding"/>
    <property type="evidence" value="ECO:0007669"/>
    <property type="project" value="UniProtKB-KW"/>
</dbReference>
<dbReference type="Pfam" id="PF00355">
    <property type="entry name" value="Rieske"/>
    <property type="match status" value="1"/>
</dbReference>
<evidence type="ECO:0000256" key="3">
    <source>
        <dbReference type="ARBA" id="ARBA00023002"/>
    </source>
</evidence>
<dbReference type="STRING" id="323097.Nham_2964"/>
<organism evidence="8 9">
    <name type="scientific">Nitrobacter hamburgensis (strain DSM 10229 / NCIMB 13809 / X14)</name>
    <dbReference type="NCBI Taxonomy" id="323097"/>
    <lineage>
        <taxon>Bacteria</taxon>
        <taxon>Pseudomonadati</taxon>
        <taxon>Pseudomonadota</taxon>
        <taxon>Alphaproteobacteria</taxon>
        <taxon>Hyphomicrobiales</taxon>
        <taxon>Nitrobacteraceae</taxon>
        <taxon>Nitrobacter</taxon>
    </lineage>
</organism>
<dbReference type="EC" id="1.7.1.4" evidence="8"/>
<dbReference type="RefSeq" id="WP_011511390.1">
    <property type="nucleotide sequence ID" value="NC_007964.1"/>
</dbReference>
<dbReference type="GO" id="GO:0042128">
    <property type="term" value="P:nitrate assimilation"/>
    <property type="evidence" value="ECO:0007669"/>
    <property type="project" value="UniProtKB-KW"/>
</dbReference>
<dbReference type="PANTHER" id="PTHR21496">
    <property type="entry name" value="FERREDOXIN-RELATED"/>
    <property type="match status" value="1"/>
</dbReference>
<dbReference type="InterPro" id="IPR017941">
    <property type="entry name" value="Rieske_2Fe-2S"/>
</dbReference>
<evidence type="ECO:0000259" key="7">
    <source>
        <dbReference type="PROSITE" id="PS51296"/>
    </source>
</evidence>
<dbReference type="SUPFAM" id="SSF50022">
    <property type="entry name" value="ISP domain"/>
    <property type="match status" value="1"/>
</dbReference>
<dbReference type="eggNOG" id="COG2146">
    <property type="taxonomic scope" value="Bacteria"/>
</dbReference>
<evidence type="ECO:0000313" key="8">
    <source>
        <dbReference type="EMBL" id="ABE63728.1"/>
    </source>
</evidence>
<gene>
    <name evidence="8" type="ordered locus">Nham_2964</name>
</gene>
<name>Q1QJ69_NITHX</name>
<dbReference type="InterPro" id="IPR036922">
    <property type="entry name" value="Rieske_2Fe-2S_sf"/>
</dbReference>
<proteinExistence type="predicted"/>
<evidence type="ECO:0000256" key="2">
    <source>
        <dbReference type="ARBA" id="ARBA00022723"/>
    </source>
</evidence>
<dbReference type="KEGG" id="nha:Nham_2964"/>
<keyword evidence="1" id="KW-0001">2Fe-2S</keyword>
<reference evidence="8 9" key="1">
    <citation type="submission" date="2006-03" db="EMBL/GenBank/DDBJ databases">
        <title>Complete sequence of chromosome of Nitrobacter hamburgensis X14.</title>
        <authorList>
            <consortium name="US DOE Joint Genome Institute"/>
            <person name="Copeland A."/>
            <person name="Lucas S."/>
            <person name="Lapidus A."/>
            <person name="Barry K."/>
            <person name="Detter J.C."/>
            <person name="Glavina del Rio T."/>
            <person name="Hammon N."/>
            <person name="Israni S."/>
            <person name="Dalin E."/>
            <person name="Tice H."/>
            <person name="Pitluck S."/>
            <person name="Chain P."/>
            <person name="Malfatti S."/>
            <person name="Shin M."/>
            <person name="Vergez L."/>
            <person name="Schmutz J."/>
            <person name="Larimer F."/>
            <person name="Land M."/>
            <person name="Hauser L."/>
            <person name="Kyrpides N."/>
            <person name="Ivanova N."/>
            <person name="Ward B."/>
            <person name="Arp D."/>
            <person name="Klotz M."/>
            <person name="Stein L."/>
            <person name="O'Mullan G."/>
            <person name="Starkenburg S."/>
            <person name="Sayavedra L."/>
            <person name="Poret-Peterson A.T."/>
            <person name="Gentry M.E."/>
            <person name="Bruce D."/>
            <person name="Richardson P."/>
        </authorList>
    </citation>
    <scope>NUCLEOTIDE SEQUENCE [LARGE SCALE GENOMIC DNA]</scope>
    <source>
        <strain evidence="9">DSM 10229 / NCIMB 13809 / X14</strain>
    </source>
</reference>
<dbReference type="GO" id="GO:0008942">
    <property type="term" value="F:nitrite reductase [NAD(P)H] activity"/>
    <property type="evidence" value="ECO:0007669"/>
    <property type="project" value="UniProtKB-EC"/>
</dbReference>
<evidence type="ECO:0000256" key="6">
    <source>
        <dbReference type="ARBA" id="ARBA00023063"/>
    </source>
</evidence>
<sequence>MSTWKNIGPLSNIPVRGARRLCVKHLGKPVAVFRTGEDDIFALVDECPHKQGPLSEGIVAGRTVSCPLHNWVIGLDDGQALAPDQGTAQPLSVRVVEGDVYVYLPAALGAAA</sequence>
<feature type="domain" description="Rieske" evidence="7">
    <location>
        <begin position="4"/>
        <end position="102"/>
    </location>
</feature>
<evidence type="ECO:0000256" key="4">
    <source>
        <dbReference type="ARBA" id="ARBA00023004"/>
    </source>
</evidence>
<evidence type="ECO:0000256" key="5">
    <source>
        <dbReference type="ARBA" id="ARBA00023014"/>
    </source>
</evidence>
<keyword evidence="5" id="KW-0411">Iron-sulfur</keyword>
<dbReference type="PANTHER" id="PTHR21496:SF23">
    <property type="entry name" value="3-PHENYLPROPIONATE_CINNAMIC ACID DIOXYGENASE FERREDOXIN SUBUNIT"/>
    <property type="match status" value="1"/>
</dbReference>
<keyword evidence="9" id="KW-1185">Reference proteome</keyword>
<evidence type="ECO:0000256" key="1">
    <source>
        <dbReference type="ARBA" id="ARBA00022714"/>
    </source>
</evidence>
<dbReference type="EMBL" id="CP000319">
    <property type="protein sequence ID" value="ABE63728.1"/>
    <property type="molecule type" value="Genomic_DNA"/>
</dbReference>
<dbReference type="InterPro" id="IPR012748">
    <property type="entry name" value="Rieske-like_NirD"/>
</dbReference>